<gene>
    <name evidence="1" type="ORF">DQL93_04950</name>
</gene>
<dbReference type="EMBL" id="CP031023">
    <property type="protein sequence ID" value="AZA15966.1"/>
    <property type="molecule type" value="Genomic_DNA"/>
</dbReference>
<evidence type="ECO:0000313" key="1">
    <source>
        <dbReference type="EMBL" id="AZA15966.1"/>
    </source>
</evidence>
<sequence>MVSISKRERNAKRYIESLLEDYPHYDEYVEQRRFELQHPYVEPDDNVGGGRSSSSTPYQERWIVTLDEDKRLNALRQEHTAIRTCFEEAPEEVQTICEELYFKPSRLRNAHTISDLVMQGKVLVSRADGYRKWNEFIFDVAKELHLPI</sequence>
<dbReference type="AlphaFoldDB" id="A0A3G6JE72"/>
<organism evidence="1">
    <name type="scientific">Lactobacillus delbrueckii subsp. lactis</name>
    <dbReference type="NCBI Taxonomy" id="29397"/>
    <lineage>
        <taxon>Bacteria</taxon>
        <taxon>Bacillati</taxon>
        <taxon>Bacillota</taxon>
        <taxon>Bacilli</taxon>
        <taxon>Lactobacillales</taxon>
        <taxon>Lactobacillaceae</taxon>
        <taxon>Lactobacillus</taxon>
    </lineage>
</organism>
<protein>
    <submittedName>
        <fullName evidence="1">Transcriptional regulator</fullName>
    </submittedName>
</protein>
<reference evidence="1" key="1">
    <citation type="submission" date="2018-07" db="EMBL/GenBank/DDBJ databases">
        <authorList>
            <person name="Somerville V."/>
        </authorList>
    </citation>
    <scope>NUCLEOTIDE SEQUENCE</scope>
    <source>
        <strain evidence="1">NWC_2_2</strain>
    </source>
</reference>
<accession>A0A3G6JE72</accession>
<name>A0A3G6JE72_LACDL</name>
<dbReference type="NCBIfam" id="TIGR01636">
    <property type="entry name" value="phage_rinA"/>
    <property type="match status" value="1"/>
</dbReference>
<dbReference type="InterPro" id="IPR006523">
    <property type="entry name" value="RinA"/>
</dbReference>
<proteinExistence type="predicted"/>